<proteinExistence type="predicted"/>
<dbReference type="EMBL" id="UINC01182702">
    <property type="protein sequence ID" value="SVD93062.1"/>
    <property type="molecule type" value="Genomic_DNA"/>
</dbReference>
<gene>
    <name evidence="1" type="ORF">METZ01_LOCUS445916</name>
</gene>
<protein>
    <submittedName>
        <fullName evidence="1">Uncharacterized protein</fullName>
    </submittedName>
</protein>
<sequence length="29" mass="3082">VSNLLLNGFNATHILGSLRPQSQQFGLGV</sequence>
<accession>A0A382ZC50</accession>
<organism evidence="1">
    <name type="scientific">marine metagenome</name>
    <dbReference type="NCBI Taxonomy" id="408172"/>
    <lineage>
        <taxon>unclassified sequences</taxon>
        <taxon>metagenomes</taxon>
        <taxon>ecological metagenomes</taxon>
    </lineage>
</organism>
<feature type="non-terminal residue" evidence="1">
    <location>
        <position position="29"/>
    </location>
</feature>
<dbReference type="AlphaFoldDB" id="A0A382ZC50"/>
<reference evidence="1" key="1">
    <citation type="submission" date="2018-05" db="EMBL/GenBank/DDBJ databases">
        <authorList>
            <person name="Lanie J.A."/>
            <person name="Ng W.-L."/>
            <person name="Kazmierczak K.M."/>
            <person name="Andrzejewski T.M."/>
            <person name="Davidsen T.M."/>
            <person name="Wayne K.J."/>
            <person name="Tettelin H."/>
            <person name="Glass J.I."/>
            <person name="Rusch D."/>
            <person name="Podicherti R."/>
            <person name="Tsui H.-C.T."/>
            <person name="Winkler M.E."/>
        </authorList>
    </citation>
    <scope>NUCLEOTIDE SEQUENCE</scope>
</reference>
<evidence type="ECO:0000313" key="1">
    <source>
        <dbReference type="EMBL" id="SVD93062.1"/>
    </source>
</evidence>
<name>A0A382ZC50_9ZZZZ</name>
<feature type="non-terminal residue" evidence="1">
    <location>
        <position position="1"/>
    </location>
</feature>